<evidence type="ECO:0000259" key="1">
    <source>
        <dbReference type="Pfam" id="PF12552"/>
    </source>
</evidence>
<dbReference type="Pfam" id="PF12552">
    <property type="entry name" value="DUF3741"/>
    <property type="match status" value="1"/>
</dbReference>
<dbReference type="Proteomes" id="UP001603857">
    <property type="component" value="Unassembled WGS sequence"/>
</dbReference>
<dbReference type="PANTHER" id="PTHR47212:SF2">
    <property type="entry name" value="DUF3741 DOMAIN-CONTAINING PROTEIN"/>
    <property type="match status" value="1"/>
</dbReference>
<sequence length="794" mass="90318">MSRRPLPRVNQTYETGCTWRMFKIFNFREGHSAGLVSSSRHLNAHANGNGNTRSSSDVLSKVDQNLQVGVSSRTRRDCSCNCKSTSSVDNDRVTDWRNEVLKMIVDQRFVNKHYQGKDGASCQPNQFLDALQILYSNKELFLKLMQDPNSLLVKQIHDFQSFQVKEPCQHARQRRVSRLNKTHNRNATQCVEPTKSFDRYDLRSSCKLQSPDRIVVLKPGTVNVENIVETGFGCPPLSPSSFSSNAQNNRPVRFPFSFIKRKLKHVMRVRRQEQQWRTGDGMPRKFSCSSQDLEDGKKVKELDIAGRNSPITDHTCNGKKLNSYLDLKKDNIIKLKDSELCMEQESASFGDSCSKNTRNTSMGPSEQNVLKKHVAGRKGPSQMFNCGIEECKQCTNSLERPTPLPDLLSLPSLHRYCENNSISERVTDYRLGLPKERENGSYSFLGPKIKDPPVAIANRHPDKLQLFGEDISLKNSVPGYNLHALYDTPRDSRYKDGPAQNIEINNINRGRGSFLDLPPEIQTLPFSQDVASSSLVFSQRTKDTVVEVKHPNAESVVEQVIKDDVTNPPITIFQPDEPPVQVLHNNSQESHFEDLIRLSLDPMNNLTSSKDILDYVREILHAFSLKCDELTLKRSFDRSLDPSTLVELKERSCQLSGGTILLDSVIETFNEGYQNFGFPPHVSTKNSNVQAYVVKKLLVNEITEVVNLHFHPHSSTLRIEQLVEKDLARRGSWLNIQVDTEDIAIELEKDVLEKLVLEIASEMDIRTMTHCNEPMTTCWDDDEAFFMDYLATIY</sequence>
<evidence type="ECO:0000313" key="3">
    <source>
        <dbReference type="EMBL" id="KAL2342748.1"/>
    </source>
</evidence>
<evidence type="ECO:0000259" key="2">
    <source>
        <dbReference type="Pfam" id="PF14309"/>
    </source>
</evidence>
<feature type="domain" description="DUF4378" evidence="2">
    <location>
        <begin position="614"/>
        <end position="758"/>
    </location>
</feature>
<protein>
    <submittedName>
        <fullName evidence="3">Uncharacterized protein</fullName>
    </submittedName>
</protein>
<organism evidence="3 4">
    <name type="scientific">Flemingia macrophylla</name>
    <dbReference type="NCBI Taxonomy" id="520843"/>
    <lineage>
        <taxon>Eukaryota</taxon>
        <taxon>Viridiplantae</taxon>
        <taxon>Streptophyta</taxon>
        <taxon>Embryophyta</taxon>
        <taxon>Tracheophyta</taxon>
        <taxon>Spermatophyta</taxon>
        <taxon>Magnoliopsida</taxon>
        <taxon>eudicotyledons</taxon>
        <taxon>Gunneridae</taxon>
        <taxon>Pentapetalae</taxon>
        <taxon>rosids</taxon>
        <taxon>fabids</taxon>
        <taxon>Fabales</taxon>
        <taxon>Fabaceae</taxon>
        <taxon>Papilionoideae</taxon>
        <taxon>50 kb inversion clade</taxon>
        <taxon>NPAAA clade</taxon>
        <taxon>indigoferoid/millettioid clade</taxon>
        <taxon>Phaseoleae</taxon>
        <taxon>Flemingia</taxon>
    </lineage>
</organism>
<name>A0ABD1N3S6_9FABA</name>
<dbReference type="InterPro" id="IPR022212">
    <property type="entry name" value="DUF3741"/>
</dbReference>
<feature type="domain" description="DUF3741" evidence="1">
    <location>
        <begin position="106"/>
        <end position="150"/>
    </location>
</feature>
<proteinExistence type="predicted"/>
<dbReference type="InterPro" id="IPR025486">
    <property type="entry name" value="DUF4378"/>
</dbReference>
<keyword evidence="4" id="KW-1185">Reference proteome</keyword>
<dbReference type="EMBL" id="JBGMDY010000002">
    <property type="protein sequence ID" value="KAL2342748.1"/>
    <property type="molecule type" value="Genomic_DNA"/>
</dbReference>
<accession>A0ABD1N3S6</accession>
<comment type="caution">
    <text evidence="3">The sequence shown here is derived from an EMBL/GenBank/DDBJ whole genome shotgun (WGS) entry which is preliminary data.</text>
</comment>
<evidence type="ECO:0000313" key="4">
    <source>
        <dbReference type="Proteomes" id="UP001603857"/>
    </source>
</evidence>
<dbReference type="PANTHER" id="PTHR47212">
    <property type="entry name" value="ADHESIN-LIKE PROTEIN, PUTATIVE (DUF3741)-RELATED"/>
    <property type="match status" value="1"/>
</dbReference>
<gene>
    <name evidence="3" type="ORF">Fmac_004033</name>
</gene>
<dbReference type="Pfam" id="PF14309">
    <property type="entry name" value="DUF4378"/>
    <property type="match status" value="1"/>
</dbReference>
<dbReference type="AlphaFoldDB" id="A0ABD1N3S6"/>
<reference evidence="3 4" key="1">
    <citation type="submission" date="2024-08" db="EMBL/GenBank/DDBJ databases">
        <title>Insights into the chromosomal genome structure of Flemingia macrophylla.</title>
        <authorList>
            <person name="Ding Y."/>
            <person name="Zhao Y."/>
            <person name="Bi W."/>
            <person name="Wu M."/>
            <person name="Zhao G."/>
            <person name="Gong Y."/>
            <person name="Li W."/>
            <person name="Zhang P."/>
        </authorList>
    </citation>
    <scope>NUCLEOTIDE SEQUENCE [LARGE SCALE GENOMIC DNA]</scope>
    <source>
        <strain evidence="3">DYQJB</strain>
        <tissue evidence="3">Leaf</tissue>
    </source>
</reference>